<evidence type="ECO:0000313" key="2">
    <source>
        <dbReference type="Proteomes" id="UP000287651"/>
    </source>
</evidence>
<name>A0A426XE50_ENSVE</name>
<dbReference type="Proteomes" id="UP000287651">
    <property type="component" value="Unassembled WGS sequence"/>
</dbReference>
<organism evidence="1 2">
    <name type="scientific">Ensete ventricosum</name>
    <name type="common">Abyssinian banana</name>
    <name type="synonym">Musa ensete</name>
    <dbReference type="NCBI Taxonomy" id="4639"/>
    <lineage>
        <taxon>Eukaryota</taxon>
        <taxon>Viridiplantae</taxon>
        <taxon>Streptophyta</taxon>
        <taxon>Embryophyta</taxon>
        <taxon>Tracheophyta</taxon>
        <taxon>Spermatophyta</taxon>
        <taxon>Magnoliopsida</taxon>
        <taxon>Liliopsida</taxon>
        <taxon>Zingiberales</taxon>
        <taxon>Musaceae</taxon>
        <taxon>Ensete</taxon>
    </lineage>
</organism>
<dbReference type="EMBL" id="AMZH03021934">
    <property type="protein sequence ID" value="RRT37740.1"/>
    <property type="molecule type" value="Genomic_DNA"/>
</dbReference>
<accession>A0A426XE50</accession>
<proteinExistence type="predicted"/>
<gene>
    <name evidence="1" type="ORF">B296_00035161</name>
</gene>
<protein>
    <submittedName>
        <fullName evidence="1">Uncharacterized protein</fullName>
    </submittedName>
</protein>
<evidence type="ECO:0000313" key="1">
    <source>
        <dbReference type="EMBL" id="RRT37740.1"/>
    </source>
</evidence>
<comment type="caution">
    <text evidence="1">The sequence shown here is derived from an EMBL/GenBank/DDBJ whole genome shotgun (WGS) entry which is preliminary data.</text>
</comment>
<reference evidence="1 2" key="1">
    <citation type="journal article" date="2014" name="Agronomy (Basel)">
        <title>A Draft Genome Sequence for Ensete ventricosum, the Drought-Tolerant Tree Against Hunger.</title>
        <authorList>
            <person name="Harrison J."/>
            <person name="Moore K.A."/>
            <person name="Paszkiewicz K."/>
            <person name="Jones T."/>
            <person name="Grant M."/>
            <person name="Ambacheew D."/>
            <person name="Muzemil S."/>
            <person name="Studholme D.J."/>
        </authorList>
    </citation>
    <scope>NUCLEOTIDE SEQUENCE [LARGE SCALE GENOMIC DNA]</scope>
</reference>
<sequence length="69" mass="8205">MLCPGVTQEWGDESELPRERTKNRRWRRPYEVLGRGHTWRSRSPSSSHENLYAMEMSSRGDMVQRIVVE</sequence>
<dbReference type="AlphaFoldDB" id="A0A426XE50"/>